<sequence>GDSLGLIPLGTSSRIIGTTPRYFFSKSLLRESPGVLYPVGSLYRRKKGTEGSPPHKGSLEHHNLYRAISTRRHAKTTNRYWVSQTIVKISMSDIVLDMSRKNELSYELTVKSIATGLVKKCRRLSQALQLEKKWR</sequence>
<gene>
    <name evidence="1" type="ORF">NQ317_013456</name>
</gene>
<keyword evidence="2" id="KW-1185">Reference proteome</keyword>
<feature type="non-terminal residue" evidence="1">
    <location>
        <position position="1"/>
    </location>
</feature>
<dbReference type="Proteomes" id="UP001162164">
    <property type="component" value="Unassembled WGS sequence"/>
</dbReference>
<protein>
    <submittedName>
        <fullName evidence="1">Uncharacterized protein</fullName>
    </submittedName>
</protein>
<reference evidence="1" key="1">
    <citation type="journal article" date="2023" name="Insect Mol. Biol.">
        <title>Genome sequencing provides insights into the evolution of gene families encoding plant cell wall-degrading enzymes in longhorned beetles.</title>
        <authorList>
            <person name="Shin N.R."/>
            <person name="Okamura Y."/>
            <person name="Kirsch R."/>
            <person name="Pauchet Y."/>
        </authorList>
    </citation>
    <scope>NUCLEOTIDE SEQUENCE</scope>
    <source>
        <strain evidence="1">MMC_N1</strain>
    </source>
</reference>
<proteinExistence type="predicted"/>
<dbReference type="EMBL" id="JAPWTJ010001165">
    <property type="protein sequence ID" value="KAJ8973462.1"/>
    <property type="molecule type" value="Genomic_DNA"/>
</dbReference>
<evidence type="ECO:0000313" key="1">
    <source>
        <dbReference type="EMBL" id="KAJ8973462.1"/>
    </source>
</evidence>
<name>A0ABQ9J7H3_9CUCU</name>
<comment type="caution">
    <text evidence="1">The sequence shown here is derived from an EMBL/GenBank/DDBJ whole genome shotgun (WGS) entry which is preliminary data.</text>
</comment>
<evidence type="ECO:0000313" key="2">
    <source>
        <dbReference type="Proteomes" id="UP001162164"/>
    </source>
</evidence>
<accession>A0ABQ9J7H3</accession>
<organism evidence="1 2">
    <name type="scientific">Molorchus minor</name>
    <dbReference type="NCBI Taxonomy" id="1323400"/>
    <lineage>
        <taxon>Eukaryota</taxon>
        <taxon>Metazoa</taxon>
        <taxon>Ecdysozoa</taxon>
        <taxon>Arthropoda</taxon>
        <taxon>Hexapoda</taxon>
        <taxon>Insecta</taxon>
        <taxon>Pterygota</taxon>
        <taxon>Neoptera</taxon>
        <taxon>Endopterygota</taxon>
        <taxon>Coleoptera</taxon>
        <taxon>Polyphaga</taxon>
        <taxon>Cucujiformia</taxon>
        <taxon>Chrysomeloidea</taxon>
        <taxon>Cerambycidae</taxon>
        <taxon>Lamiinae</taxon>
        <taxon>Monochamini</taxon>
        <taxon>Molorchus</taxon>
    </lineage>
</organism>